<comment type="subcellular location">
    <subcellularLocation>
        <location evidence="1 12">Cell outer membrane</location>
        <topology evidence="1 12">Multi-pass membrane protein</topology>
    </subcellularLocation>
</comment>
<feature type="signal peptide" evidence="14">
    <location>
        <begin position="1"/>
        <end position="29"/>
    </location>
</feature>
<dbReference type="EMBL" id="CP023284">
    <property type="protein sequence ID" value="ATA56619.1"/>
    <property type="molecule type" value="Genomic_DNA"/>
</dbReference>
<evidence type="ECO:0000259" key="15">
    <source>
        <dbReference type="Pfam" id="PF00593"/>
    </source>
</evidence>
<dbReference type="InterPro" id="IPR000531">
    <property type="entry name" value="Beta-barrel_TonB"/>
</dbReference>
<gene>
    <name evidence="17" type="ORF">CKY39_27830</name>
</gene>
<dbReference type="Gene3D" id="2.170.130.10">
    <property type="entry name" value="TonB-dependent receptor, plug domain"/>
    <property type="match status" value="1"/>
</dbReference>
<keyword evidence="9 12" id="KW-0472">Membrane</keyword>
<evidence type="ECO:0000256" key="14">
    <source>
        <dbReference type="SAM" id="SignalP"/>
    </source>
</evidence>
<feature type="chain" id="PRO_5012829158" evidence="14">
    <location>
        <begin position="30"/>
        <end position="737"/>
    </location>
</feature>
<keyword evidence="8 13" id="KW-0798">TonB box</keyword>
<dbReference type="InterPro" id="IPR039426">
    <property type="entry name" value="TonB-dep_rcpt-like"/>
</dbReference>
<keyword evidence="11 12" id="KW-0998">Cell outer membrane</keyword>
<keyword evidence="6 14" id="KW-0732">Signal</keyword>
<evidence type="ECO:0000256" key="3">
    <source>
        <dbReference type="ARBA" id="ARBA00022448"/>
    </source>
</evidence>
<keyword evidence="5 12" id="KW-0812">Transmembrane</keyword>
<evidence type="ECO:0000313" key="18">
    <source>
        <dbReference type="Proteomes" id="UP000217154"/>
    </source>
</evidence>
<dbReference type="PANTHER" id="PTHR30069:SF53">
    <property type="entry name" value="COLICIN I RECEPTOR-RELATED"/>
    <property type="match status" value="1"/>
</dbReference>
<evidence type="ECO:0000256" key="7">
    <source>
        <dbReference type="ARBA" id="ARBA00023065"/>
    </source>
</evidence>
<keyword evidence="10 17" id="KW-0675">Receptor</keyword>
<evidence type="ECO:0000256" key="5">
    <source>
        <dbReference type="ARBA" id="ARBA00022692"/>
    </source>
</evidence>
<evidence type="ECO:0000256" key="12">
    <source>
        <dbReference type="PROSITE-ProRule" id="PRU01360"/>
    </source>
</evidence>
<dbReference type="Pfam" id="PF07715">
    <property type="entry name" value="Plug"/>
    <property type="match status" value="1"/>
</dbReference>
<dbReference type="InterPro" id="IPR012910">
    <property type="entry name" value="Plug_dom"/>
</dbReference>
<dbReference type="RefSeq" id="WP_095746722.1">
    <property type="nucleotide sequence ID" value="NZ_CP023284.1"/>
</dbReference>
<evidence type="ECO:0000256" key="9">
    <source>
        <dbReference type="ARBA" id="ARBA00023136"/>
    </source>
</evidence>
<proteinExistence type="inferred from homology"/>
<evidence type="ECO:0000256" key="4">
    <source>
        <dbReference type="ARBA" id="ARBA00022452"/>
    </source>
</evidence>
<reference evidence="17 18" key="1">
    <citation type="submission" date="2017-09" db="EMBL/GenBank/DDBJ databases">
        <title>The diverse metabolic capabilities of V. boronicumulans make it an excellent choice for continued studies on novel biodegradation.</title>
        <authorList>
            <person name="Sun S."/>
        </authorList>
    </citation>
    <scope>NUCLEOTIDE SEQUENCE [LARGE SCALE GENOMIC DNA]</scope>
    <source>
        <strain evidence="17 18">J1</strain>
    </source>
</reference>
<evidence type="ECO:0000256" key="6">
    <source>
        <dbReference type="ARBA" id="ARBA00022729"/>
    </source>
</evidence>
<dbReference type="PROSITE" id="PS52016">
    <property type="entry name" value="TONB_DEPENDENT_REC_3"/>
    <property type="match status" value="1"/>
</dbReference>
<evidence type="ECO:0000256" key="2">
    <source>
        <dbReference type="ARBA" id="ARBA00009810"/>
    </source>
</evidence>
<dbReference type="GO" id="GO:0009279">
    <property type="term" value="C:cell outer membrane"/>
    <property type="evidence" value="ECO:0007669"/>
    <property type="project" value="UniProtKB-SubCell"/>
</dbReference>
<dbReference type="InterPro" id="IPR037066">
    <property type="entry name" value="Plug_dom_sf"/>
</dbReference>
<evidence type="ECO:0000259" key="16">
    <source>
        <dbReference type="Pfam" id="PF07715"/>
    </source>
</evidence>
<evidence type="ECO:0000256" key="13">
    <source>
        <dbReference type="RuleBase" id="RU003357"/>
    </source>
</evidence>
<dbReference type="Gene3D" id="2.40.170.20">
    <property type="entry name" value="TonB-dependent receptor, beta-barrel domain"/>
    <property type="match status" value="1"/>
</dbReference>
<dbReference type="InterPro" id="IPR036942">
    <property type="entry name" value="Beta-barrel_TonB_sf"/>
</dbReference>
<keyword evidence="7" id="KW-0406">Ion transport</keyword>
<feature type="domain" description="TonB-dependent receptor plug" evidence="16">
    <location>
        <begin position="51"/>
        <end position="164"/>
    </location>
</feature>
<comment type="similarity">
    <text evidence="2 12 13">Belongs to the TonB-dependent receptor family.</text>
</comment>
<evidence type="ECO:0000256" key="11">
    <source>
        <dbReference type="ARBA" id="ARBA00023237"/>
    </source>
</evidence>
<evidence type="ECO:0000256" key="1">
    <source>
        <dbReference type="ARBA" id="ARBA00004571"/>
    </source>
</evidence>
<evidence type="ECO:0000256" key="10">
    <source>
        <dbReference type="ARBA" id="ARBA00023170"/>
    </source>
</evidence>
<name>A0A250DRJ6_9BURK</name>
<accession>A0A250DRJ6</accession>
<sequence>MLFSRCGRRPRPSVLALAAASLFSPALFAQTPAEQQLREVVVSATGFEQELKDAPASISVITRQELETRQFRDLAEALQNVEGIDVGGSTGKTGGLDISIRGMPSDYTLILIDGRRQNVAGDVTPNGFGAAHTSFMPPLAAIERIEVIRGPMSTLYGSDAMGGVVNIITRKVAREWGGQVTMETGIPQDSEWGSQTRSSVYLSGPVATDLLGLTLRGNIYRREAADWVLAPGQAQPATARNPAPAESRQHSVGGRLMLTPNRQHDIWLDVESGRSWYDNEDGRLGTRDAAAPNRTGNNPPGYLDALRFNRDQVAIGHTGRLGFGTVESSLMHTTTETVGRTIPGGAIPRNAAARRTVYWLNEADRGRARELKTTNLVLDSKLVAPVGDAHVLTVGGQWWDAKLVDGLLPRSQSQTMWALFAEDEWRLAPGLTATLGGRYDHHSAFGGHVSPRGYLVWDATPQWTFKGGVSKGFRAPRLNQLIDGISGVSGQGATLNIGNPNLKPETSTSTELSALFNNQKGLTASATLFHNKVKDKIASGGDCSVARISSCIVDPTANYSVNVDQAKTWGMELSSRVQLTKAWGLKAGYTWTDSEVIEGGVKNGKLADTARHLLHAQLDWNPDAKWRFWLRGEYRGKSPRFTGDPARLTGNNLAIYRAVGDIKAYHLFHLGGSYQVSKNVRLNANINNLFNKDFRKFQQVNLAGTSAWVNEYFQGGASVAGTTPAGRTIWLSANVTF</sequence>
<feature type="domain" description="TonB-dependent receptor-like beta-barrel" evidence="15">
    <location>
        <begin position="280"/>
        <end position="689"/>
    </location>
</feature>
<dbReference type="Proteomes" id="UP000217154">
    <property type="component" value="Chromosome"/>
</dbReference>
<dbReference type="KEGG" id="vbo:CKY39_27830"/>
<dbReference type="PANTHER" id="PTHR30069">
    <property type="entry name" value="TONB-DEPENDENT OUTER MEMBRANE RECEPTOR"/>
    <property type="match status" value="1"/>
</dbReference>
<evidence type="ECO:0000256" key="8">
    <source>
        <dbReference type="ARBA" id="ARBA00023077"/>
    </source>
</evidence>
<protein>
    <submittedName>
        <fullName evidence="17">TonB-dependent receptor</fullName>
    </submittedName>
</protein>
<dbReference type="AlphaFoldDB" id="A0A250DRJ6"/>
<dbReference type="SUPFAM" id="SSF56935">
    <property type="entry name" value="Porins"/>
    <property type="match status" value="1"/>
</dbReference>
<keyword evidence="4 12" id="KW-1134">Transmembrane beta strand</keyword>
<dbReference type="GO" id="GO:0015344">
    <property type="term" value="F:siderophore uptake transmembrane transporter activity"/>
    <property type="evidence" value="ECO:0007669"/>
    <property type="project" value="TreeGrafter"/>
</dbReference>
<evidence type="ECO:0000313" key="17">
    <source>
        <dbReference type="EMBL" id="ATA56619.1"/>
    </source>
</evidence>
<keyword evidence="3 12" id="KW-0813">Transport</keyword>
<organism evidence="17 18">
    <name type="scientific">Variovorax boronicumulans</name>
    <dbReference type="NCBI Taxonomy" id="436515"/>
    <lineage>
        <taxon>Bacteria</taxon>
        <taxon>Pseudomonadati</taxon>
        <taxon>Pseudomonadota</taxon>
        <taxon>Betaproteobacteria</taxon>
        <taxon>Burkholderiales</taxon>
        <taxon>Comamonadaceae</taxon>
        <taxon>Variovorax</taxon>
    </lineage>
</organism>
<dbReference type="CDD" id="cd01347">
    <property type="entry name" value="ligand_gated_channel"/>
    <property type="match status" value="1"/>
</dbReference>
<dbReference type="Pfam" id="PF00593">
    <property type="entry name" value="TonB_dep_Rec_b-barrel"/>
    <property type="match status" value="1"/>
</dbReference>
<dbReference type="GO" id="GO:0044718">
    <property type="term" value="P:siderophore transmembrane transport"/>
    <property type="evidence" value="ECO:0007669"/>
    <property type="project" value="TreeGrafter"/>
</dbReference>